<dbReference type="PANTHER" id="PTHR37423">
    <property type="entry name" value="SOLUBLE LYTIC MUREIN TRANSGLYCOSYLASE-RELATED"/>
    <property type="match status" value="1"/>
</dbReference>
<evidence type="ECO:0000259" key="5">
    <source>
        <dbReference type="Pfam" id="PF14718"/>
    </source>
</evidence>
<dbReference type="GO" id="GO:0042597">
    <property type="term" value="C:periplasmic space"/>
    <property type="evidence" value="ECO:0007669"/>
    <property type="project" value="InterPro"/>
</dbReference>
<dbReference type="InterPro" id="IPR012289">
    <property type="entry name" value="Lytic_TGlycosylase_superhlx_L"/>
</dbReference>
<dbReference type="SUPFAM" id="SSF53955">
    <property type="entry name" value="Lysozyme-like"/>
    <property type="match status" value="1"/>
</dbReference>
<dbReference type="InterPro" id="IPR023346">
    <property type="entry name" value="Lysozyme-like_dom_sf"/>
</dbReference>
<feature type="domain" description="Transglycosylase SLT" evidence="4">
    <location>
        <begin position="495"/>
        <end position="608"/>
    </location>
</feature>
<dbReference type="Gene3D" id="1.10.530.10">
    <property type="match status" value="1"/>
</dbReference>
<evidence type="ECO:0000256" key="3">
    <source>
        <dbReference type="SAM" id="SignalP"/>
    </source>
</evidence>
<protein>
    <submittedName>
        <fullName evidence="6">Transglycosylase SLT domain-containing protein</fullName>
    </submittedName>
</protein>
<dbReference type="RefSeq" id="WP_150863960.1">
    <property type="nucleotide sequence ID" value="NZ_VYXP01000005.1"/>
</dbReference>
<dbReference type="Proteomes" id="UP000325372">
    <property type="component" value="Unassembled WGS sequence"/>
</dbReference>
<dbReference type="Gene3D" id="1.10.1240.20">
    <property type="entry name" value="Lytic transglycosylase, superhelical linker domain"/>
    <property type="match status" value="1"/>
</dbReference>
<keyword evidence="7" id="KW-1185">Reference proteome</keyword>
<feature type="chain" id="PRO_5024456688" evidence="3">
    <location>
        <begin position="33"/>
        <end position="678"/>
    </location>
</feature>
<accession>A0A5N0T8P0</accession>
<evidence type="ECO:0000256" key="2">
    <source>
        <dbReference type="ARBA" id="ARBA00022729"/>
    </source>
</evidence>
<proteinExistence type="inferred from homology"/>
<organism evidence="6 7">
    <name type="scientific">Marinihelvus fidelis</name>
    <dbReference type="NCBI Taxonomy" id="2613842"/>
    <lineage>
        <taxon>Bacteria</taxon>
        <taxon>Pseudomonadati</taxon>
        <taxon>Pseudomonadota</taxon>
        <taxon>Gammaproteobacteria</taxon>
        <taxon>Chromatiales</taxon>
        <taxon>Wenzhouxiangellaceae</taxon>
        <taxon>Marinihelvus</taxon>
    </lineage>
</organism>
<dbReference type="InterPro" id="IPR008939">
    <property type="entry name" value="Lytic_TGlycosylase_superhlx_U"/>
</dbReference>
<keyword evidence="2 3" id="KW-0732">Signal</keyword>
<gene>
    <name evidence="6" type="ORF">F3N42_08260</name>
</gene>
<dbReference type="EMBL" id="VYXP01000005">
    <property type="protein sequence ID" value="KAA9131310.1"/>
    <property type="molecule type" value="Genomic_DNA"/>
</dbReference>
<feature type="domain" description="Lytic transglycosylase superhelical linker" evidence="5">
    <location>
        <begin position="419"/>
        <end position="475"/>
    </location>
</feature>
<dbReference type="InterPro" id="IPR037061">
    <property type="entry name" value="Lytic_TGlycoase_superhlx_L_sf"/>
</dbReference>
<dbReference type="InterPro" id="IPR008258">
    <property type="entry name" value="Transglycosylase_SLT_dom_1"/>
</dbReference>
<evidence type="ECO:0000313" key="7">
    <source>
        <dbReference type="Proteomes" id="UP000325372"/>
    </source>
</evidence>
<evidence type="ECO:0000259" key="4">
    <source>
        <dbReference type="Pfam" id="PF01464"/>
    </source>
</evidence>
<evidence type="ECO:0000313" key="6">
    <source>
        <dbReference type="EMBL" id="KAA9131310.1"/>
    </source>
</evidence>
<dbReference type="PANTHER" id="PTHR37423:SF5">
    <property type="entry name" value="SOLUBLE LYTIC MUREIN TRANSGLYCOSYLASE"/>
    <property type="match status" value="1"/>
</dbReference>
<feature type="signal peptide" evidence="3">
    <location>
        <begin position="1"/>
        <end position="32"/>
    </location>
</feature>
<dbReference type="PROSITE" id="PS51257">
    <property type="entry name" value="PROKAR_LIPOPROTEIN"/>
    <property type="match status" value="1"/>
</dbReference>
<name>A0A5N0T8P0_9GAMM</name>
<dbReference type="Gene3D" id="1.25.20.10">
    <property type="entry name" value="Bacterial muramidases"/>
    <property type="match status" value="1"/>
</dbReference>
<comment type="caution">
    <text evidence="6">The sequence shown here is derived from an EMBL/GenBank/DDBJ whole genome shotgun (WGS) entry which is preliminary data.</text>
</comment>
<dbReference type="AlphaFoldDB" id="A0A5N0T8P0"/>
<evidence type="ECO:0000256" key="1">
    <source>
        <dbReference type="ARBA" id="ARBA00007734"/>
    </source>
</evidence>
<sequence>MNRVHLTSITQGLAAAALACALSLLSANQVSANPAAQAVDPAQRALFMQAWQSARAGDRSTFDAAGERLSDYILYPYWQYEDFRYRRAVADPDEVAAFLDAHEDWAFVTALRRSWLRALGERGHWAALRRYGATADTDENRCYHARARLAENDTTGLLAQARDLWAVGHSQPDACDPLFAWMMKQGGVDAELAWTRINRAMAEGNASLTAYLARFLAPADQAWLDRWRQLDRTRYRGLDKAAAWPDTPVTRQITDTSLRKLLRRDPAEAMRVFTALDGHFNWGDQARGDLMREIALMATVDLDPGARAFIEQVPDAHVDDQLTQWWARLLLAQSDWPALLQVIERMAPETADDDRWRYWKGHALASLDEGDRAETIFSSLARETNYYAFLAADALRWPYTICEIPPVVPDDVAGAVAGRNDIRRALELHRVDLENWARAEWGRSMRRLDVEELRAAAAVARGEGWYDRAIFALGDSGDLRWYEWRFPVMFEEPVLESARRERLDAAWVYGIMRSESAMMESARSSANALGLMQVTPATASTLSRKHGIGYRSSAQLLDGPTNIRFGTTYLRDLLDDYADNPVLVSGAYNAGPGAVDRWLKSRPKGNAAAWVETLPYYETRDYIPRVLAFTTIYEWRLGQPVRRVSARMPDIESGNIDHDETTEVVCSAGPADMAAVAP</sequence>
<reference evidence="6 7" key="1">
    <citation type="submission" date="2019-09" db="EMBL/GenBank/DDBJ databases">
        <title>Wenzhouxiangella sp. Genome sequencing and assembly.</title>
        <authorList>
            <person name="Zhang R."/>
        </authorList>
    </citation>
    <scope>NUCLEOTIDE SEQUENCE [LARGE SCALE GENOMIC DNA]</scope>
    <source>
        <strain evidence="6 7">W260</strain>
    </source>
</reference>
<dbReference type="Pfam" id="PF01464">
    <property type="entry name" value="SLT"/>
    <property type="match status" value="1"/>
</dbReference>
<dbReference type="GO" id="GO:0004553">
    <property type="term" value="F:hydrolase activity, hydrolyzing O-glycosyl compounds"/>
    <property type="evidence" value="ECO:0007669"/>
    <property type="project" value="InterPro"/>
</dbReference>
<dbReference type="SUPFAM" id="SSF48435">
    <property type="entry name" value="Bacterial muramidases"/>
    <property type="match status" value="1"/>
</dbReference>
<comment type="similarity">
    <text evidence="1">Belongs to the transglycosylase Slt family.</text>
</comment>
<dbReference type="Pfam" id="PF14718">
    <property type="entry name" value="SLT_L"/>
    <property type="match status" value="1"/>
</dbReference>
<dbReference type="CDD" id="cd13401">
    <property type="entry name" value="Slt70-like"/>
    <property type="match status" value="1"/>
</dbReference>